<dbReference type="EMBL" id="JAESIY010000012">
    <property type="protein sequence ID" value="MBL3658319.1"/>
    <property type="molecule type" value="Genomic_DNA"/>
</dbReference>
<dbReference type="AlphaFoldDB" id="A0A937FBU5"/>
<evidence type="ECO:0000313" key="3">
    <source>
        <dbReference type="Proteomes" id="UP000659388"/>
    </source>
</evidence>
<evidence type="ECO:0000259" key="1">
    <source>
        <dbReference type="Pfam" id="PF13454"/>
    </source>
</evidence>
<accession>A0A937FBU5</accession>
<dbReference type="RefSeq" id="WP_202246115.1">
    <property type="nucleotide sequence ID" value="NZ_JAESIY010000012.1"/>
</dbReference>
<comment type="caution">
    <text evidence="2">The sequence shown here is derived from an EMBL/GenBank/DDBJ whole genome shotgun (WGS) entry which is preliminary data.</text>
</comment>
<dbReference type="InterPro" id="IPR038732">
    <property type="entry name" value="HpyO/CreE_NAD-binding"/>
</dbReference>
<dbReference type="Pfam" id="PF13454">
    <property type="entry name" value="NAD_binding_9"/>
    <property type="match status" value="1"/>
</dbReference>
<dbReference type="InterPro" id="IPR052189">
    <property type="entry name" value="L-asp_N-monooxygenase_NS-form"/>
</dbReference>
<feature type="domain" description="FAD-dependent urate hydroxylase HpyO/Asp monooxygenase CreE-like FAD/NAD(P)-binding" evidence="1">
    <location>
        <begin position="24"/>
        <end position="193"/>
    </location>
</feature>
<keyword evidence="3" id="KW-1185">Reference proteome</keyword>
<sequence length="622" mass="70342">MGLELIKETQDVAIKQLDETVYMAIIGGGPKGMYGLERLIAELNSEATCAPVEIHIYNRTRHFGSGDVYRTDQPLFLKMNVPNSAIDIWLREEPECPVKDTSTFTEWINQNPDVTDNLAPDDYSSRAIVGQYLEDGLKKILSQLPPRVIVKLIQGSVSDLKKVDKHYLIKTESNNSGNWHPHHYSHILLATGHPSKSLTHEEQEWVHFSKTEPRTGYIPFIYPVQQALQNIDPGSTVGLKGMGLTFVDAVLALTEGRGGQFITQGEKLTYISSGQEPSKIYPFSRTGIPMIARGPKIDANHTLKFFTSENIKDNNRHDFEKDLLPLIKLEMKYAYYNVLFQQHQFDFNDISLTDKKLEQAIQTFHELHPEIAFFDIDTYLNPLEKTDIKSGNDFHSFTVSYLRKGNSEAEIGTEKSAFAAVSQVWSKVTPTFIDIFKFGGLRPHSHENFIKNYSGLLNRVTYGPPVENMQKMVALAEHGLLSFRIGPCSNIALNKEKASFEIESKINKEITRVDYLIDARIPKIDIDKANHGLYYNLLKRGEIKLFQNECKETNQMFKPGCMTIEPSGYIVDAHNNVNKAIAATGAPTEGVTYDNDALSPHRNNFVSKWARNIKNELKTTAH</sequence>
<reference evidence="2" key="1">
    <citation type="submission" date="2021-01" db="EMBL/GenBank/DDBJ databases">
        <title>Fulvivirga kasyanovii gen. nov., sp nov., a novel member of the phylum Bacteroidetes isolated from seawater in a mussel farm.</title>
        <authorList>
            <person name="Zhao L.-H."/>
            <person name="Wang Z.-J."/>
        </authorList>
    </citation>
    <scope>NUCLEOTIDE SEQUENCE</scope>
    <source>
        <strain evidence="2">2943</strain>
    </source>
</reference>
<dbReference type="PANTHER" id="PTHR40254">
    <property type="entry name" value="BLR0577 PROTEIN"/>
    <property type="match status" value="1"/>
</dbReference>
<proteinExistence type="predicted"/>
<name>A0A937FBU5_9BACT</name>
<dbReference type="Proteomes" id="UP000659388">
    <property type="component" value="Unassembled WGS sequence"/>
</dbReference>
<protein>
    <submittedName>
        <fullName evidence="2">FAD/NAD(P)-binding protein</fullName>
    </submittedName>
</protein>
<evidence type="ECO:0000313" key="2">
    <source>
        <dbReference type="EMBL" id="MBL3658319.1"/>
    </source>
</evidence>
<gene>
    <name evidence="2" type="ORF">JL102_19360</name>
</gene>
<dbReference type="PANTHER" id="PTHR40254:SF1">
    <property type="entry name" value="BLR0577 PROTEIN"/>
    <property type="match status" value="1"/>
</dbReference>
<organism evidence="2 3">
    <name type="scientific">Fulvivirga sediminis</name>
    <dbReference type="NCBI Taxonomy" id="2803949"/>
    <lineage>
        <taxon>Bacteria</taxon>
        <taxon>Pseudomonadati</taxon>
        <taxon>Bacteroidota</taxon>
        <taxon>Cytophagia</taxon>
        <taxon>Cytophagales</taxon>
        <taxon>Fulvivirgaceae</taxon>
        <taxon>Fulvivirga</taxon>
    </lineage>
</organism>